<evidence type="ECO:0000313" key="1">
    <source>
        <dbReference type="EMBL" id="KAJ9108124.1"/>
    </source>
</evidence>
<sequence>MSRSVNSADSFESDTRPPPSAGSARNSDLSFVDGGPSMQSSTQSLQNGVQQAEWTRQFKQLNLPIDSPAVISGMLHTGDDMFRSEGRDAGTVTRADSSMTSGSPSILELNAADSVVGSSSTADSNRPPASGRKASQRRSKADHPHPRLRRQPLIESYVNQFVASGSWTAAEGEKGYSLTRTLTKILSEAEMLSESKFRIQRSDRTCIVDPATAVLFHSDPPPLSLSIHLTHLLLLYLLAIPAQLMPVLGKWTVPVALVAGWGLLGVEALSREVGAVFGTSGMH</sequence>
<keyword evidence="2" id="KW-1185">Reference proteome</keyword>
<gene>
    <name evidence="1" type="ORF">QFC19_002591</name>
</gene>
<dbReference type="EMBL" id="JASBWR010000022">
    <property type="protein sequence ID" value="KAJ9108124.1"/>
    <property type="molecule type" value="Genomic_DNA"/>
</dbReference>
<protein>
    <submittedName>
        <fullName evidence="1">Uncharacterized protein</fullName>
    </submittedName>
</protein>
<organism evidence="1 2">
    <name type="scientific">Naganishia cerealis</name>
    <dbReference type="NCBI Taxonomy" id="610337"/>
    <lineage>
        <taxon>Eukaryota</taxon>
        <taxon>Fungi</taxon>
        <taxon>Dikarya</taxon>
        <taxon>Basidiomycota</taxon>
        <taxon>Agaricomycotina</taxon>
        <taxon>Tremellomycetes</taxon>
        <taxon>Filobasidiales</taxon>
        <taxon>Filobasidiaceae</taxon>
        <taxon>Naganishia</taxon>
    </lineage>
</organism>
<reference evidence="1" key="1">
    <citation type="submission" date="2023-04" db="EMBL/GenBank/DDBJ databases">
        <title>Draft Genome sequencing of Naganishia species isolated from polar environments using Oxford Nanopore Technology.</title>
        <authorList>
            <person name="Leo P."/>
            <person name="Venkateswaran K."/>
        </authorList>
    </citation>
    <scope>NUCLEOTIDE SEQUENCE</scope>
    <source>
        <strain evidence="1">MNA-CCFEE 5261</strain>
    </source>
</reference>
<proteinExistence type="predicted"/>
<accession>A0ACC2WA72</accession>
<comment type="caution">
    <text evidence="1">The sequence shown here is derived from an EMBL/GenBank/DDBJ whole genome shotgun (WGS) entry which is preliminary data.</text>
</comment>
<evidence type="ECO:0000313" key="2">
    <source>
        <dbReference type="Proteomes" id="UP001241377"/>
    </source>
</evidence>
<name>A0ACC2WA72_9TREE</name>
<dbReference type="Proteomes" id="UP001241377">
    <property type="component" value="Unassembled WGS sequence"/>
</dbReference>